<evidence type="ECO:0000256" key="4">
    <source>
        <dbReference type="SAM" id="Coils"/>
    </source>
</evidence>
<dbReference type="PANTHER" id="PTHR24171">
    <property type="entry name" value="ANKYRIN REPEAT DOMAIN-CONTAINING PROTEIN 39-RELATED"/>
    <property type="match status" value="1"/>
</dbReference>
<dbReference type="PROSITE" id="PS50297">
    <property type="entry name" value="ANK_REP_REGION"/>
    <property type="match status" value="1"/>
</dbReference>
<dbReference type="Pfam" id="PF12796">
    <property type="entry name" value="Ank_2"/>
    <property type="match status" value="1"/>
</dbReference>
<feature type="coiled-coil region" evidence="4">
    <location>
        <begin position="297"/>
        <end position="331"/>
    </location>
</feature>
<name>A0A175WI00_9PEZI</name>
<dbReference type="PANTHER" id="PTHR24171:SF8">
    <property type="entry name" value="BRCA1-ASSOCIATED RING DOMAIN PROTEIN 1"/>
    <property type="match status" value="1"/>
</dbReference>
<dbReference type="SMART" id="SM00248">
    <property type="entry name" value="ANK"/>
    <property type="match status" value="2"/>
</dbReference>
<dbReference type="Proteomes" id="UP000078237">
    <property type="component" value="Unassembled WGS sequence"/>
</dbReference>
<keyword evidence="7" id="KW-1185">Reference proteome</keyword>
<dbReference type="Gene3D" id="3.40.50.300">
    <property type="entry name" value="P-loop containing nucleotide triphosphate hydrolases"/>
    <property type="match status" value="1"/>
</dbReference>
<feature type="repeat" description="ANK" evidence="3">
    <location>
        <begin position="405"/>
        <end position="437"/>
    </location>
</feature>
<proteinExistence type="predicted"/>
<dbReference type="VEuPathDB" id="FungiDB:MMYC01_200173"/>
<dbReference type="SUPFAM" id="SSF48403">
    <property type="entry name" value="Ankyrin repeat"/>
    <property type="match status" value="1"/>
</dbReference>
<keyword evidence="1" id="KW-0677">Repeat</keyword>
<feature type="region of interest" description="Disordered" evidence="5">
    <location>
        <begin position="340"/>
        <end position="367"/>
    </location>
</feature>
<dbReference type="GO" id="GO:0004842">
    <property type="term" value="F:ubiquitin-protein transferase activity"/>
    <property type="evidence" value="ECO:0007669"/>
    <property type="project" value="TreeGrafter"/>
</dbReference>
<dbReference type="PROSITE" id="PS50088">
    <property type="entry name" value="ANK_REPEAT"/>
    <property type="match status" value="1"/>
</dbReference>
<dbReference type="InterPro" id="IPR036770">
    <property type="entry name" value="Ankyrin_rpt-contain_sf"/>
</dbReference>
<evidence type="ECO:0000256" key="1">
    <source>
        <dbReference type="ARBA" id="ARBA00022737"/>
    </source>
</evidence>
<organism evidence="6 7">
    <name type="scientific">Madurella mycetomatis</name>
    <dbReference type="NCBI Taxonomy" id="100816"/>
    <lineage>
        <taxon>Eukaryota</taxon>
        <taxon>Fungi</taxon>
        <taxon>Dikarya</taxon>
        <taxon>Ascomycota</taxon>
        <taxon>Pezizomycotina</taxon>
        <taxon>Sordariomycetes</taxon>
        <taxon>Sordariomycetidae</taxon>
        <taxon>Sordariales</taxon>
        <taxon>Sordariales incertae sedis</taxon>
        <taxon>Madurella</taxon>
    </lineage>
</organism>
<dbReference type="GO" id="GO:0085020">
    <property type="term" value="P:protein K6-linked ubiquitination"/>
    <property type="evidence" value="ECO:0007669"/>
    <property type="project" value="TreeGrafter"/>
</dbReference>
<keyword evidence="2 3" id="KW-0040">ANK repeat</keyword>
<sequence length="462" mass="51495">MASQPVEADQFWAEYKPHEQDVFILVMGMTGSGKSTFISHLAERSNQPEIGNGLQSCKPALLPASMQTGTQRTTVYRCGTIKTFMNLYLIDTPGFDHTNYTDSEVLEDIACWLARASASKIKLRGILYLRRINEMRARWSEVNSLLVFSKMCGPKVMRNVFMVTTMWPGDFLAKGKVPPDFEKVEQELEKTPRLWGWMKDQGAKIKRHYTLDPKGSAIKLIKELVPSEEILVLDIQVQMVSHRLSCGETNAGKVLECLFSKEAGRFSRGLDDIRKMVESTLRSPVIDQESTVVTAVANMLQQQKKEVQETLQRLERQQEELAAGIKALGDNSGKVYFGRGNQQGPPSVTLPPHQSAANAPRQKMAPRRLPQEDELLLCRAAEGGQYEDVSRMLKQGANPAMCGKFGWTALHWAAESGRTNIVELLLRHGAPVNAVSDTGMKPLNMAKTKEIKQLLLGAGATY</sequence>
<dbReference type="InterPro" id="IPR027417">
    <property type="entry name" value="P-loop_NTPase"/>
</dbReference>
<dbReference type="EMBL" id="LCTW02000002">
    <property type="protein sequence ID" value="KXX83182.1"/>
    <property type="molecule type" value="Genomic_DNA"/>
</dbReference>
<evidence type="ECO:0000256" key="5">
    <source>
        <dbReference type="SAM" id="MobiDB-lite"/>
    </source>
</evidence>
<protein>
    <submittedName>
        <fullName evidence="6">Ankyrin-3</fullName>
    </submittedName>
</protein>
<dbReference type="OrthoDB" id="4578928at2759"/>
<evidence type="ECO:0000313" key="7">
    <source>
        <dbReference type="Proteomes" id="UP000078237"/>
    </source>
</evidence>
<dbReference type="Gene3D" id="1.25.40.20">
    <property type="entry name" value="Ankyrin repeat-containing domain"/>
    <property type="match status" value="1"/>
</dbReference>
<reference evidence="6 7" key="1">
    <citation type="journal article" date="2016" name="Genome Announc.">
        <title>Genome Sequence of Madurella mycetomatis mm55, Isolated from a Human Mycetoma Case in Sudan.</title>
        <authorList>
            <person name="Smit S."/>
            <person name="Derks M.F."/>
            <person name="Bervoets S."/>
            <person name="Fahal A."/>
            <person name="van Leeuwen W."/>
            <person name="van Belkum A."/>
            <person name="van de Sande W.W."/>
        </authorList>
    </citation>
    <scope>NUCLEOTIDE SEQUENCE [LARGE SCALE GENOMIC DNA]</scope>
    <source>
        <strain evidence="7">mm55</strain>
    </source>
</reference>
<comment type="caution">
    <text evidence="6">The sequence shown here is derived from an EMBL/GenBank/DDBJ whole genome shotgun (WGS) entry which is preliminary data.</text>
</comment>
<accession>A0A175WI00</accession>
<dbReference type="CDD" id="cd00882">
    <property type="entry name" value="Ras_like_GTPase"/>
    <property type="match status" value="1"/>
</dbReference>
<evidence type="ECO:0000256" key="3">
    <source>
        <dbReference type="PROSITE-ProRule" id="PRU00023"/>
    </source>
</evidence>
<gene>
    <name evidence="6" type="ORF">MMYC01_200173</name>
</gene>
<dbReference type="AlphaFoldDB" id="A0A175WI00"/>
<dbReference type="SUPFAM" id="SSF52540">
    <property type="entry name" value="P-loop containing nucleoside triphosphate hydrolases"/>
    <property type="match status" value="1"/>
</dbReference>
<dbReference type="InterPro" id="IPR002110">
    <property type="entry name" value="Ankyrin_rpt"/>
</dbReference>
<evidence type="ECO:0000256" key="2">
    <source>
        <dbReference type="ARBA" id="ARBA00023043"/>
    </source>
</evidence>
<evidence type="ECO:0000313" key="6">
    <source>
        <dbReference type="EMBL" id="KXX83182.1"/>
    </source>
</evidence>
<dbReference type="STRING" id="100816.A0A175WI00"/>
<keyword evidence="4" id="KW-0175">Coiled coil</keyword>